<dbReference type="InterPro" id="IPR003675">
    <property type="entry name" value="Rce1/LyrA-like_dom"/>
</dbReference>
<dbReference type="GO" id="GO:0008237">
    <property type="term" value="F:metallopeptidase activity"/>
    <property type="evidence" value="ECO:0007669"/>
    <property type="project" value="UniProtKB-KW"/>
</dbReference>
<keyword evidence="1" id="KW-0472">Membrane</keyword>
<dbReference type="EMBL" id="CP095071">
    <property type="protein sequence ID" value="UOQ83656.1"/>
    <property type="molecule type" value="Genomic_DNA"/>
</dbReference>
<dbReference type="Pfam" id="PF02517">
    <property type="entry name" value="Rce1-like"/>
    <property type="match status" value="1"/>
</dbReference>
<keyword evidence="1" id="KW-1133">Transmembrane helix</keyword>
<proteinExistence type="predicted"/>
<keyword evidence="1" id="KW-0812">Transmembrane</keyword>
<gene>
    <name evidence="3" type="ORF">MUN87_12910</name>
</gene>
<accession>A0ABY4GHF8</accession>
<evidence type="ECO:0000259" key="2">
    <source>
        <dbReference type="Pfam" id="PF02517"/>
    </source>
</evidence>
<keyword evidence="3" id="KW-0645">Protease</keyword>
<feature type="transmembrane region" description="Helical" evidence="1">
    <location>
        <begin position="131"/>
        <end position="150"/>
    </location>
</feature>
<feature type="transmembrane region" description="Helical" evidence="1">
    <location>
        <begin position="186"/>
        <end position="206"/>
    </location>
</feature>
<feature type="transmembrane region" description="Helical" evidence="1">
    <location>
        <begin position="238"/>
        <end position="258"/>
    </location>
</feature>
<evidence type="ECO:0000313" key="3">
    <source>
        <dbReference type="EMBL" id="UOQ83656.1"/>
    </source>
</evidence>
<evidence type="ECO:0000256" key="1">
    <source>
        <dbReference type="SAM" id="Phobius"/>
    </source>
</evidence>
<dbReference type="RefSeq" id="WP_244740712.1">
    <property type="nucleotide sequence ID" value="NZ_CP095071.1"/>
</dbReference>
<protein>
    <submittedName>
        <fullName evidence="3">CPBP family intramembrane metalloprotease</fullName>
    </submittedName>
</protein>
<feature type="transmembrane region" description="Helical" evidence="1">
    <location>
        <begin position="156"/>
        <end position="174"/>
    </location>
</feature>
<keyword evidence="4" id="KW-1185">Reference proteome</keyword>
<keyword evidence="3" id="KW-0482">Metalloprotease</keyword>
<feature type="transmembrane region" description="Helical" evidence="1">
    <location>
        <begin position="48"/>
        <end position="70"/>
    </location>
</feature>
<sequence>MAETLWRKLIALLIFSTFFLVLVVDYGWLIGLWALAAGACSFDKTMRGFAVTVASFGLGFYLYHTIHVHLIADISIAEVRILLQRFSLVVVVLSMATVTRPLRSFLKRPLWQASVWVPLIWAGFRETTVRSYLFIALLISGLAFLLPFILLQNVHFSWEIVAFTLSFSLVNALLEEIIWRGALLSRFVTSFGTRWAVLLTSIGFGLQHALLGMSWLSCLAFSIGGFFFSAITINAKSILPAVIWHGFFNVLMVLGGGIL</sequence>
<evidence type="ECO:0000313" key="4">
    <source>
        <dbReference type="Proteomes" id="UP000831537"/>
    </source>
</evidence>
<feature type="transmembrane region" description="Helical" evidence="1">
    <location>
        <begin position="12"/>
        <end position="36"/>
    </location>
</feature>
<name>A0ABY4GHF8_9BACI</name>
<reference evidence="3 4" key="1">
    <citation type="submission" date="2022-04" db="EMBL/GenBank/DDBJ databases">
        <title>Gracilibacillus sp. isolated from saltern.</title>
        <authorList>
            <person name="Won M."/>
            <person name="Lee C.-M."/>
            <person name="Woen H.-Y."/>
            <person name="Kwon S.-W."/>
        </authorList>
    </citation>
    <scope>NUCLEOTIDE SEQUENCE [LARGE SCALE GENOMIC DNA]</scope>
    <source>
        <strain evidence="3 4">SSPM10-3</strain>
    </source>
</reference>
<keyword evidence="3" id="KW-0378">Hydrolase</keyword>
<dbReference type="Proteomes" id="UP000831537">
    <property type="component" value="Chromosome"/>
</dbReference>
<organism evidence="3 4">
    <name type="scientific">Gracilibacillus salinarum</name>
    <dbReference type="NCBI Taxonomy" id="2932255"/>
    <lineage>
        <taxon>Bacteria</taxon>
        <taxon>Bacillati</taxon>
        <taxon>Bacillota</taxon>
        <taxon>Bacilli</taxon>
        <taxon>Bacillales</taxon>
        <taxon>Bacillaceae</taxon>
        <taxon>Gracilibacillus</taxon>
    </lineage>
</organism>
<feature type="domain" description="CAAX prenyl protease 2/Lysostaphin resistance protein A-like" evidence="2">
    <location>
        <begin position="158"/>
        <end position="251"/>
    </location>
</feature>
<feature type="transmembrane region" description="Helical" evidence="1">
    <location>
        <begin position="212"/>
        <end position="231"/>
    </location>
</feature>